<keyword evidence="1" id="KW-0805">Transcription regulation</keyword>
<keyword evidence="6" id="KW-1185">Reference proteome</keyword>
<dbReference type="InterPro" id="IPR018062">
    <property type="entry name" value="HTH_AraC-typ_CS"/>
</dbReference>
<keyword evidence="3" id="KW-0804">Transcription</keyword>
<protein>
    <recommendedName>
        <fullName evidence="4">HTH araC/xylS-type domain-containing protein</fullName>
    </recommendedName>
</protein>
<dbReference type="Gene3D" id="1.10.10.60">
    <property type="entry name" value="Homeodomain-like"/>
    <property type="match status" value="2"/>
</dbReference>
<dbReference type="PANTHER" id="PTHR47893:SF1">
    <property type="entry name" value="REGULATORY PROTEIN PCHR"/>
    <property type="match status" value="1"/>
</dbReference>
<dbReference type="STRING" id="1080227.A8L45_06590"/>
<name>A0A1C3EMB3_9GAMM</name>
<evidence type="ECO:0000313" key="6">
    <source>
        <dbReference type="Proteomes" id="UP000094936"/>
    </source>
</evidence>
<evidence type="ECO:0000256" key="2">
    <source>
        <dbReference type="ARBA" id="ARBA00023125"/>
    </source>
</evidence>
<reference evidence="5 6" key="1">
    <citation type="submission" date="2016-05" db="EMBL/GenBank/DDBJ databases">
        <title>Genomic Taxonomy of the Vibrionaceae.</title>
        <authorList>
            <person name="Gomez-Gil B."/>
            <person name="Enciso-Ibarra J."/>
        </authorList>
    </citation>
    <scope>NUCLEOTIDE SEQUENCE [LARGE SCALE GENOMIC DNA]</scope>
    <source>
        <strain evidence="5 6">CAIM 1920</strain>
    </source>
</reference>
<evidence type="ECO:0000313" key="5">
    <source>
        <dbReference type="EMBL" id="ODA34387.1"/>
    </source>
</evidence>
<organism evidence="5 6">
    <name type="scientific">Veronia pacifica</name>
    <dbReference type="NCBI Taxonomy" id="1080227"/>
    <lineage>
        <taxon>Bacteria</taxon>
        <taxon>Pseudomonadati</taxon>
        <taxon>Pseudomonadota</taxon>
        <taxon>Gammaproteobacteria</taxon>
        <taxon>Vibrionales</taxon>
        <taxon>Vibrionaceae</taxon>
        <taxon>Veronia</taxon>
    </lineage>
</organism>
<comment type="caution">
    <text evidence="5">The sequence shown here is derived from an EMBL/GenBank/DDBJ whole genome shotgun (WGS) entry which is preliminary data.</text>
</comment>
<dbReference type="PROSITE" id="PS00041">
    <property type="entry name" value="HTH_ARAC_FAMILY_1"/>
    <property type="match status" value="1"/>
</dbReference>
<dbReference type="OrthoDB" id="9809338at2"/>
<dbReference type="AlphaFoldDB" id="A0A1C3EMB3"/>
<keyword evidence="2" id="KW-0238">DNA-binding</keyword>
<evidence type="ECO:0000256" key="1">
    <source>
        <dbReference type="ARBA" id="ARBA00023015"/>
    </source>
</evidence>
<dbReference type="InterPro" id="IPR018060">
    <property type="entry name" value="HTH_AraC"/>
</dbReference>
<dbReference type="Pfam" id="PF12833">
    <property type="entry name" value="HTH_18"/>
    <property type="match status" value="1"/>
</dbReference>
<gene>
    <name evidence="5" type="ORF">A8L45_06590</name>
</gene>
<dbReference type="PANTHER" id="PTHR47893">
    <property type="entry name" value="REGULATORY PROTEIN PCHR"/>
    <property type="match status" value="1"/>
</dbReference>
<dbReference type="InterPro" id="IPR020449">
    <property type="entry name" value="Tscrpt_reg_AraC-type_HTH"/>
</dbReference>
<dbReference type="GO" id="GO:0003700">
    <property type="term" value="F:DNA-binding transcription factor activity"/>
    <property type="evidence" value="ECO:0007669"/>
    <property type="project" value="InterPro"/>
</dbReference>
<dbReference type="GO" id="GO:0043565">
    <property type="term" value="F:sequence-specific DNA binding"/>
    <property type="evidence" value="ECO:0007669"/>
    <property type="project" value="InterPro"/>
</dbReference>
<dbReference type="SMART" id="SM00342">
    <property type="entry name" value="HTH_ARAC"/>
    <property type="match status" value="1"/>
</dbReference>
<sequence length="270" mass="30557">MECCFHENIEIFSNQATVESLSFTVCVQGTLRNVCQGRPDIKIQKNETLFARYKEEPQKMSSIFNAHEENCFITIQLGSEWLKSDPKSLHADVFNNPFWQGIYKSGPVSRLMLTVSQDIINATKEADVQNHYISAKVLELWSHQLKLLERLATVSNQKVVKLNAQDVAVIHQVADILIDEMANPPGLLELSRRVGINDFKLKKGFKQIYGTTVFGFLHTHRMETARALIKDRQCSVSQAAAKVGFKSPSHFSMAFKQVYGVTPRQILDLA</sequence>
<evidence type="ECO:0000256" key="3">
    <source>
        <dbReference type="ARBA" id="ARBA00023163"/>
    </source>
</evidence>
<dbReference type="Proteomes" id="UP000094936">
    <property type="component" value="Unassembled WGS sequence"/>
</dbReference>
<dbReference type="SUPFAM" id="SSF46689">
    <property type="entry name" value="Homeodomain-like"/>
    <property type="match status" value="1"/>
</dbReference>
<dbReference type="EMBL" id="LYBM01000008">
    <property type="protein sequence ID" value="ODA34387.1"/>
    <property type="molecule type" value="Genomic_DNA"/>
</dbReference>
<feature type="domain" description="HTH araC/xylS-type" evidence="4">
    <location>
        <begin position="171"/>
        <end position="269"/>
    </location>
</feature>
<dbReference type="InterPro" id="IPR009057">
    <property type="entry name" value="Homeodomain-like_sf"/>
</dbReference>
<dbReference type="InterPro" id="IPR053142">
    <property type="entry name" value="PchR_regulatory_protein"/>
</dbReference>
<dbReference type="PRINTS" id="PR00032">
    <property type="entry name" value="HTHARAC"/>
</dbReference>
<proteinExistence type="predicted"/>
<dbReference type="PROSITE" id="PS01124">
    <property type="entry name" value="HTH_ARAC_FAMILY_2"/>
    <property type="match status" value="1"/>
</dbReference>
<accession>A0A1C3EMB3</accession>
<evidence type="ECO:0000259" key="4">
    <source>
        <dbReference type="PROSITE" id="PS01124"/>
    </source>
</evidence>